<comment type="function">
    <text evidence="1">Lytic transglycosylase with a strong preference for naked glycan strands that lack stem peptides.</text>
</comment>
<dbReference type="Proteomes" id="UP000069030">
    <property type="component" value="Chromosome"/>
</dbReference>
<dbReference type="EC" id="4.2.2.-" evidence="1"/>
<keyword evidence="1" id="KW-1003">Cell membrane</keyword>
<evidence type="ECO:0000313" key="4">
    <source>
        <dbReference type="Proteomes" id="UP000069030"/>
    </source>
</evidence>
<accession>A0A0S7EAT2</accession>
<dbReference type="CDD" id="cd22268">
    <property type="entry name" value="DPBB_RlpA-like"/>
    <property type="match status" value="1"/>
</dbReference>
<name>A0A0S7EAT2_9FLAO</name>
<protein>
    <recommendedName>
        <fullName evidence="1">Probable endolytic peptidoglycan transglycosylase RlpA</fullName>
        <ecNumber evidence="1">4.2.2.-</ecNumber>
    </recommendedName>
</protein>
<dbReference type="SUPFAM" id="SSF50685">
    <property type="entry name" value="Barwin-like endoglucanases"/>
    <property type="match status" value="1"/>
</dbReference>
<proteinExistence type="inferred from homology"/>
<dbReference type="GO" id="GO:0005886">
    <property type="term" value="C:plasma membrane"/>
    <property type="evidence" value="ECO:0007669"/>
    <property type="project" value="UniProtKB-SubCell"/>
</dbReference>
<dbReference type="AlphaFoldDB" id="A0A0S7EAT2"/>
<dbReference type="GO" id="GO:0071555">
    <property type="term" value="P:cell wall organization"/>
    <property type="evidence" value="ECO:0007669"/>
    <property type="project" value="UniProtKB-KW"/>
</dbReference>
<comment type="subcellular location">
    <subcellularLocation>
        <location evidence="1">Cell membrane</location>
        <topology evidence="1">Lipid-anchor</topology>
    </subcellularLocation>
</comment>
<comment type="similarity">
    <text evidence="1 2">Belongs to the RlpA family.</text>
</comment>
<dbReference type="NCBIfam" id="TIGR00413">
    <property type="entry name" value="rlpA"/>
    <property type="match status" value="1"/>
</dbReference>
<organism evidence="3 4">
    <name type="scientific">Myroides odoratimimus</name>
    <dbReference type="NCBI Taxonomy" id="76832"/>
    <lineage>
        <taxon>Bacteria</taxon>
        <taxon>Pseudomonadati</taxon>
        <taxon>Bacteroidota</taxon>
        <taxon>Flavobacteriia</taxon>
        <taxon>Flavobacteriales</taxon>
        <taxon>Flavobacteriaceae</taxon>
        <taxon>Myroides</taxon>
    </lineage>
</organism>
<dbReference type="PROSITE" id="PS51257">
    <property type="entry name" value="PROKAR_LIPOPROTEIN"/>
    <property type="match status" value="1"/>
</dbReference>
<dbReference type="RefSeq" id="WP_006259906.1">
    <property type="nucleotide sequence ID" value="NZ_BCMQ01000009.1"/>
</dbReference>
<keyword evidence="1" id="KW-0456">Lyase</keyword>
<dbReference type="InterPro" id="IPR036908">
    <property type="entry name" value="RlpA-like_sf"/>
</dbReference>
<dbReference type="InterPro" id="IPR012997">
    <property type="entry name" value="RplA"/>
</dbReference>
<sequence length="133" mass="15014">MKSNYSIKYYFIVIILTLFLGSCSSVKNGQYTSKGNYKSNVRASYYHKKFNGKRTASGEKFHNSGMTAAHKSLPFNTKVKVTNVSNKKSVKVRINDRGPFVKGREIDLSKKAFMKLADHKGEGLLQVDIKIIK</sequence>
<dbReference type="Gene3D" id="2.40.40.10">
    <property type="entry name" value="RlpA-like domain"/>
    <property type="match status" value="1"/>
</dbReference>
<evidence type="ECO:0000313" key="3">
    <source>
        <dbReference type="EMBL" id="ALU25494.1"/>
    </source>
</evidence>
<dbReference type="InterPro" id="IPR034718">
    <property type="entry name" value="RlpA"/>
</dbReference>
<gene>
    <name evidence="1" type="primary">rlpA</name>
    <name evidence="3" type="ORF">AS202_04710</name>
</gene>
<dbReference type="PANTHER" id="PTHR34183:SF1">
    <property type="entry name" value="ENDOLYTIC PEPTIDOGLYCAN TRANSGLYCOSYLASE RLPA"/>
    <property type="match status" value="1"/>
</dbReference>
<keyword evidence="1" id="KW-0564">Palmitate</keyword>
<dbReference type="EMBL" id="CP013690">
    <property type="protein sequence ID" value="ALU25494.1"/>
    <property type="molecule type" value="Genomic_DNA"/>
</dbReference>
<dbReference type="KEGG" id="mod:AS202_04710"/>
<dbReference type="GO" id="GO:0008932">
    <property type="term" value="F:lytic endotransglycosylase activity"/>
    <property type="evidence" value="ECO:0007669"/>
    <property type="project" value="UniProtKB-UniRule"/>
</dbReference>
<evidence type="ECO:0000256" key="2">
    <source>
        <dbReference type="RuleBase" id="RU003495"/>
    </source>
</evidence>
<keyword evidence="1" id="KW-0449">Lipoprotein</keyword>
<dbReference type="InterPro" id="IPR009009">
    <property type="entry name" value="RlpA-like_DPBB"/>
</dbReference>
<dbReference type="HAMAP" id="MF_02071">
    <property type="entry name" value="RlpA"/>
    <property type="match status" value="1"/>
</dbReference>
<reference evidence="3 4" key="1">
    <citation type="journal article" date="2016" name="J. Zhejiang Univ. Sci. B">
        <title>Antibiotic resistance mechanisms of Myroides sp.</title>
        <authorList>
            <person name="Hu S."/>
            <person name="Yuan S."/>
            <person name="Qu H."/>
            <person name="Jiang T."/>
            <person name="Zhou Y."/>
            <person name="Wang M."/>
            <person name="Ming D."/>
        </authorList>
    </citation>
    <scope>NUCLEOTIDE SEQUENCE [LARGE SCALE GENOMIC DNA]</scope>
    <source>
        <strain evidence="3 4">PR63039</strain>
    </source>
</reference>
<evidence type="ECO:0000256" key="1">
    <source>
        <dbReference type="HAMAP-Rule" id="MF_02071"/>
    </source>
</evidence>
<dbReference type="eggNOG" id="COG0797">
    <property type="taxonomic scope" value="Bacteria"/>
</dbReference>
<dbReference type="PANTHER" id="PTHR34183">
    <property type="entry name" value="ENDOLYTIC PEPTIDOGLYCAN TRANSGLYCOSYLASE RLPA"/>
    <property type="match status" value="1"/>
</dbReference>
<dbReference type="Pfam" id="PF03330">
    <property type="entry name" value="DPBB_1"/>
    <property type="match status" value="1"/>
</dbReference>
<keyword evidence="1" id="KW-0472">Membrane</keyword>
<dbReference type="GO" id="GO:0000270">
    <property type="term" value="P:peptidoglycan metabolic process"/>
    <property type="evidence" value="ECO:0007669"/>
    <property type="project" value="UniProtKB-UniRule"/>
</dbReference>
<keyword evidence="1" id="KW-0961">Cell wall biogenesis/degradation</keyword>